<dbReference type="EMBL" id="CP006664">
    <property type="protein sequence ID" value="AIJ09784.1"/>
    <property type="molecule type" value="Genomic_DNA"/>
</dbReference>
<name>A0A076LWC7_9GAMM</name>
<proteinExistence type="predicted"/>
<dbReference type="AlphaFoldDB" id="A0A076LWC7"/>
<dbReference type="Gene3D" id="3.40.50.2000">
    <property type="entry name" value="Glycogen Phosphorylase B"/>
    <property type="match status" value="3"/>
</dbReference>
<keyword evidence="2" id="KW-0808">Transferase</keyword>
<dbReference type="RefSeq" id="WP_034164288.1">
    <property type="nucleotide sequence ID" value="NZ_CP006664.1"/>
</dbReference>
<feature type="domain" description="Glycosyl transferase family 1" evidence="1">
    <location>
        <begin position="320"/>
        <end position="483"/>
    </location>
</feature>
<dbReference type="PANTHER" id="PTHR12526">
    <property type="entry name" value="GLYCOSYLTRANSFERASE"/>
    <property type="match status" value="1"/>
</dbReference>
<dbReference type="GO" id="GO:1901135">
    <property type="term" value="P:carbohydrate derivative metabolic process"/>
    <property type="evidence" value="ECO:0007669"/>
    <property type="project" value="UniProtKB-ARBA"/>
</dbReference>
<dbReference type="Proteomes" id="UP000028681">
    <property type="component" value="Chromosome"/>
</dbReference>
<reference evidence="2 3" key="1">
    <citation type="journal article" date="2012" name="PLoS ONE">
        <title>Edwardsiella comparative phylogenomics reveal the new intra/inter-species taxonomic relationships, virulence evolution and niche adaptation mechanisms.</title>
        <authorList>
            <person name="Yang M."/>
            <person name="Lv Y."/>
            <person name="Xiao J."/>
            <person name="Wu H."/>
            <person name="Zheng H."/>
            <person name="Liu Q."/>
            <person name="Zhang Y."/>
            <person name="Wang Q."/>
        </authorList>
    </citation>
    <scope>NUCLEOTIDE SEQUENCE [LARGE SCALE GENOMIC DNA]</scope>
    <source>
        <strain evidence="3">080813</strain>
    </source>
</reference>
<dbReference type="SUPFAM" id="SSF53756">
    <property type="entry name" value="UDP-Glycosyltransferase/glycogen phosphorylase"/>
    <property type="match status" value="1"/>
</dbReference>
<protein>
    <submittedName>
        <fullName evidence="2">Transferase</fullName>
    </submittedName>
</protein>
<sequence>MQCQQEYIGREIVMLYPRIGAKKNGLVMAMLKRANTLGKAGCSVTILTVEYDSDLLLIYQDLLARNLIHPRVRFVNMYAYYLGMPFTPHKQQIDPPPVTRYLAPDASGNFVFDNVKGEKRYEVTRDNGVLAYVNYLRNGQIILRAKYDGHQCLSCVQSLVDGKVLVEYYFKRDGKLKIINSYDAKKEGKVLTSCLLFTDDGFIENTFASEKDLFLYFFDKLFLRTDYFYHFIIDRAIYFGEILLSRVKKINHAYYAAIHAAHYVRADDINSRPNKNYVFYFENVKEVDAFVFLTRRQLLDAQARFVLGEKCHHIPHVADNLIREKAIERKKYKCISLGRFDPVKRLPELVKIFSYVVQAIPEAMLEIYGYGSESEKIMQAIETYGLQNSVKLCAYTEEVSAIYQSADLMLFTSSSEGWGLVIMEALANACPVIAFDINYGPADMIRDGENGFLIEDKQYRVFAEKVIAALRDRDGIQLLQDNAIRSAKEYTEFNFSQRWMTLLSQIELAKGCQLRLF</sequence>
<dbReference type="InterPro" id="IPR001296">
    <property type="entry name" value="Glyco_trans_1"/>
</dbReference>
<dbReference type="PANTHER" id="PTHR12526:SF630">
    <property type="entry name" value="GLYCOSYLTRANSFERASE"/>
    <property type="match status" value="1"/>
</dbReference>
<dbReference type="HOGENOM" id="CLU_009583_21_4_6"/>
<evidence type="ECO:0000313" key="3">
    <source>
        <dbReference type="Proteomes" id="UP000028681"/>
    </source>
</evidence>
<dbReference type="Pfam" id="PF00534">
    <property type="entry name" value="Glycos_transf_1"/>
    <property type="match status" value="1"/>
</dbReference>
<dbReference type="GO" id="GO:0016757">
    <property type="term" value="F:glycosyltransferase activity"/>
    <property type="evidence" value="ECO:0007669"/>
    <property type="project" value="InterPro"/>
</dbReference>
<accession>A0A076LWC7</accession>
<organism evidence="2 3">
    <name type="scientific">Edwardsiella anguillarum ET080813</name>
    <dbReference type="NCBI Taxonomy" id="667120"/>
    <lineage>
        <taxon>Bacteria</taxon>
        <taxon>Pseudomonadati</taxon>
        <taxon>Pseudomonadota</taxon>
        <taxon>Gammaproteobacteria</taxon>
        <taxon>Enterobacterales</taxon>
        <taxon>Hafniaceae</taxon>
        <taxon>Edwardsiella</taxon>
    </lineage>
</organism>
<gene>
    <name evidence="2" type="ORF">ETEE_3362</name>
</gene>
<dbReference type="GeneID" id="33940811"/>
<dbReference type="KEGG" id="ete:ETEE_3362"/>
<evidence type="ECO:0000259" key="1">
    <source>
        <dbReference type="Pfam" id="PF00534"/>
    </source>
</evidence>
<evidence type="ECO:0000313" key="2">
    <source>
        <dbReference type="EMBL" id="AIJ09784.1"/>
    </source>
</evidence>